<dbReference type="OMA" id="WRNIFTI"/>
<keyword evidence="2" id="KW-1133">Transmembrane helix</keyword>
<dbReference type="Pfam" id="PF00429">
    <property type="entry name" value="TLV_coat"/>
    <property type="match status" value="2"/>
</dbReference>
<dbReference type="PANTHER" id="PTHR10424:SF82">
    <property type="entry name" value="ENVELOPE GLYCOPROTEIN-RELATED"/>
    <property type="match status" value="1"/>
</dbReference>
<dbReference type="SUPFAM" id="SSF58069">
    <property type="entry name" value="Virus ectodomain"/>
    <property type="match status" value="1"/>
</dbReference>
<organism evidence="3 4">
    <name type="scientific">Pseudonaja textilis</name>
    <name type="common">Eastern brown snake</name>
    <dbReference type="NCBI Taxonomy" id="8673"/>
    <lineage>
        <taxon>Eukaryota</taxon>
        <taxon>Metazoa</taxon>
        <taxon>Chordata</taxon>
        <taxon>Craniata</taxon>
        <taxon>Vertebrata</taxon>
        <taxon>Euteleostomi</taxon>
        <taxon>Lepidosauria</taxon>
        <taxon>Squamata</taxon>
        <taxon>Bifurcata</taxon>
        <taxon>Unidentata</taxon>
        <taxon>Episquamata</taxon>
        <taxon>Toxicofera</taxon>
        <taxon>Serpentes</taxon>
        <taxon>Colubroidea</taxon>
        <taxon>Elapidae</taxon>
        <taxon>Hydrophiinae</taxon>
        <taxon>Pseudonaja</taxon>
    </lineage>
</organism>
<reference evidence="3" key="1">
    <citation type="submission" date="2025-08" db="UniProtKB">
        <authorList>
            <consortium name="Ensembl"/>
        </authorList>
    </citation>
    <scope>IDENTIFICATION</scope>
</reference>
<dbReference type="Ensembl" id="ENSPTXT00000024308.1">
    <property type="protein sequence ID" value="ENSPTXP00000023576.1"/>
    <property type="gene ID" value="ENSPTXG00000016387.1"/>
</dbReference>
<evidence type="ECO:0000256" key="2">
    <source>
        <dbReference type="SAM" id="Phobius"/>
    </source>
</evidence>
<dbReference type="InterPro" id="IPR008981">
    <property type="entry name" value="FMuLV_rcpt-bd"/>
</dbReference>
<accession>A0A670ZL21</accession>
<dbReference type="Proteomes" id="UP000472273">
    <property type="component" value="Unplaced"/>
</dbReference>
<proteinExistence type="predicted"/>
<keyword evidence="4" id="KW-1185">Reference proteome</keyword>
<sequence>MTKVREDLEETPLKDGERWFKSEPWTGLIVFILGLGLGTSWGSENLHQPQNVTWVILDSHSDIVNWTSERRPPNTWFPELQFDLGRVLLTTDDDAFIKKHHFYVCPGYKTERSYKKTCGGADQYYCADWSCVSMGYIWWDPPLKGDLIKVTRVTQKLPCKMKRKDGRIEGECNPVRVVFTEVGKNMIDGDKGLGYKDWRNIFTIKMIQSTLETPAAIGPNPVLRENSPGGIEGTTRPTDRTSAIPEEFRRFANPLWVLMNASFGIMNASNPNLTNSCWFCYNVQPPYYEGVGMIAEYNLCVALREECCFYADHSGIVQESMKKLREGLNQRKRERDDHQGWFESLFNTSPWIISITLISALIGPLILLLLILTFGPCILNKLCLLYHIR</sequence>
<dbReference type="SUPFAM" id="SSF49830">
    <property type="entry name" value="ENV polyprotein, receptor-binding domain"/>
    <property type="match status" value="1"/>
</dbReference>
<reference evidence="3" key="2">
    <citation type="submission" date="2025-09" db="UniProtKB">
        <authorList>
            <consortium name="Ensembl"/>
        </authorList>
    </citation>
    <scope>IDENTIFICATION</scope>
</reference>
<dbReference type="Gene3D" id="1.10.287.210">
    <property type="match status" value="1"/>
</dbReference>
<dbReference type="AlphaFoldDB" id="A0A670ZL21"/>
<dbReference type="PANTHER" id="PTHR10424">
    <property type="entry name" value="VIRAL ENVELOPE PROTEIN"/>
    <property type="match status" value="1"/>
</dbReference>
<feature type="transmembrane region" description="Helical" evidence="2">
    <location>
        <begin position="351"/>
        <end position="379"/>
    </location>
</feature>
<evidence type="ECO:0000313" key="3">
    <source>
        <dbReference type="Ensembl" id="ENSPTXP00000023576.1"/>
    </source>
</evidence>
<evidence type="ECO:0000313" key="4">
    <source>
        <dbReference type="Proteomes" id="UP000472273"/>
    </source>
</evidence>
<dbReference type="Gene3D" id="3.90.310.10">
    <property type="entry name" value="ENV polyprotein, receptor-binding domain"/>
    <property type="match status" value="1"/>
</dbReference>
<feature type="region of interest" description="Disordered" evidence="1">
    <location>
        <begin position="218"/>
        <end position="239"/>
    </location>
</feature>
<dbReference type="GeneTree" id="ENSGT00690000102286"/>
<keyword evidence="2" id="KW-0472">Membrane</keyword>
<evidence type="ECO:0000256" key="1">
    <source>
        <dbReference type="SAM" id="MobiDB-lite"/>
    </source>
</evidence>
<name>A0A670ZL21_PSETE</name>
<dbReference type="InterPro" id="IPR018154">
    <property type="entry name" value="TLV/ENV_coat_polyprotein"/>
</dbReference>
<protein>
    <submittedName>
        <fullName evidence="3">Uncharacterized protein</fullName>
    </submittedName>
</protein>
<keyword evidence="2" id="KW-0812">Transmembrane</keyword>